<dbReference type="PATRIC" id="fig|292563.3.peg.641"/>
<proteinExistence type="predicted"/>
<dbReference type="InterPro" id="IPR023346">
    <property type="entry name" value="Lysozyme-like_dom_sf"/>
</dbReference>
<keyword evidence="3" id="KW-1185">Reference proteome</keyword>
<sequence>MLKKGGVKINYPMTNLTDSRPNKIFMISSNILKTFILILILLGIGRVLIREREPQLRRAGQQIISNITQNYDVKPLEMDGGNPYIRALMRTISASEANSDRPYHILYGGRHIENLRQHPNQCVTIANGPNRGRCSTAAGRYQFLNTTWAEKAALYHPEPSGFLRINYSFEPIYQDKVLYSWLRDTNAWGGRDITKLLEQGQVDTVLELLSPTWTSLGYGIETNSITRSLPNIYKKMLEEELMNAGSSYFID</sequence>
<dbReference type="HOGENOM" id="CLU_089878_0_0_3"/>
<keyword evidence="2" id="KW-0378">Hydrolase</keyword>
<dbReference type="KEGG" id="csn:Cyast_0611"/>
<organism evidence="2 3">
    <name type="scientific">Cyanobacterium stanieri (strain ATCC 29140 / PCC 7202)</name>
    <dbReference type="NCBI Taxonomy" id="292563"/>
    <lineage>
        <taxon>Bacteria</taxon>
        <taxon>Bacillati</taxon>
        <taxon>Cyanobacteriota</taxon>
        <taxon>Cyanophyceae</taxon>
        <taxon>Oscillatoriophycideae</taxon>
        <taxon>Chroococcales</taxon>
        <taxon>Geminocystaceae</taxon>
        <taxon>Cyanobacterium</taxon>
    </lineage>
</organism>
<accession>K9YKF8</accession>
<evidence type="ECO:0000256" key="1">
    <source>
        <dbReference type="SAM" id="Phobius"/>
    </source>
</evidence>
<dbReference type="eggNOG" id="COG4678">
    <property type="taxonomic scope" value="Bacteria"/>
</dbReference>
<evidence type="ECO:0000313" key="2">
    <source>
        <dbReference type="EMBL" id="AFZ46588.1"/>
    </source>
</evidence>
<evidence type="ECO:0000313" key="3">
    <source>
        <dbReference type="Proteomes" id="UP000010483"/>
    </source>
</evidence>
<keyword evidence="1" id="KW-0812">Transmembrane</keyword>
<dbReference type="Gene3D" id="1.10.530.10">
    <property type="match status" value="1"/>
</dbReference>
<dbReference type="EMBL" id="CP003940">
    <property type="protein sequence ID" value="AFZ46588.1"/>
    <property type="molecule type" value="Genomic_DNA"/>
</dbReference>
<keyword evidence="1" id="KW-0472">Membrane</keyword>
<dbReference type="AlphaFoldDB" id="K9YKF8"/>
<dbReference type="BioCyc" id="CSTA292563:G1353-617-MONOMER"/>
<keyword evidence="1" id="KW-1133">Transmembrane helix</keyword>
<name>K9YKF8_CYASC</name>
<gene>
    <name evidence="2" type="ordered locus">Cyast_0611</name>
</gene>
<reference evidence="3" key="1">
    <citation type="journal article" date="2013" name="Proc. Natl. Acad. Sci. U.S.A.">
        <title>Improving the coverage of the cyanobacterial phylum using diversity-driven genome sequencing.</title>
        <authorList>
            <person name="Shih P.M."/>
            <person name="Wu D."/>
            <person name="Latifi A."/>
            <person name="Axen S.D."/>
            <person name="Fewer D.P."/>
            <person name="Talla E."/>
            <person name="Calteau A."/>
            <person name="Cai F."/>
            <person name="Tandeau de Marsac N."/>
            <person name="Rippka R."/>
            <person name="Herdman M."/>
            <person name="Sivonen K."/>
            <person name="Coursin T."/>
            <person name="Laurent T."/>
            <person name="Goodwin L."/>
            <person name="Nolan M."/>
            <person name="Davenport K.W."/>
            <person name="Han C.S."/>
            <person name="Rubin E.M."/>
            <person name="Eisen J.A."/>
            <person name="Woyke T."/>
            <person name="Gugger M."/>
            <person name="Kerfeld C.A."/>
        </authorList>
    </citation>
    <scope>NUCLEOTIDE SEQUENCE [LARGE SCALE GENOMIC DNA]</scope>
    <source>
        <strain evidence="3">ATCC 29140 / PCC 7202</strain>
    </source>
</reference>
<feature type="transmembrane region" description="Helical" evidence="1">
    <location>
        <begin position="24"/>
        <end position="49"/>
    </location>
</feature>
<dbReference type="STRING" id="292563.Cyast_0611"/>
<dbReference type="GO" id="GO:0016787">
    <property type="term" value="F:hydrolase activity"/>
    <property type="evidence" value="ECO:0007669"/>
    <property type="project" value="UniProtKB-KW"/>
</dbReference>
<dbReference type="SUPFAM" id="SSF53955">
    <property type="entry name" value="Lysozyme-like"/>
    <property type="match status" value="1"/>
</dbReference>
<protein>
    <submittedName>
        <fullName evidence="2">Glycoside hydrolase family 24</fullName>
    </submittedName>
</protein>
<dbReference type="Proteomes" id="UP000010483">
    <property type="component" value="Chromosome"/>
</dbReference>